<evidence type="ECO:0000259" key="10">
    <source>
        <dbReference type="Pfam" id="PF07479"/>
    </source>
</evidence>
<dbReference type="AlphaFoldDB" id="A0A1F7UJB2"/>
<dbReference type="EMBL" id="MGEH01000032">
    <property type="protein sequence ID" value="OGL78371.1"/>
    <property type="molecule type" value="Genomic_DNA"/>
</dbReference>
<sequence length="298" mass="31793">MPTRVTLIGAGEIGSAVAALVKTSGAKIERWDKDVTKVPDQRALDEVVASADVLFLCVNSWNLRAAASSIVPHLKRNTVVVSLSKGIEAATLLTVERLLEDALPKGQPFALISGPMLAEELDVGLMGAAVVATKQRRTFNVIQLLFAKTKLRLEHSTDMHGTALAGVLKNVYAISLGIVSALEMGGNAKGWFVQQITAEMAAIIKKLNRGNGDAAYGAAGLGDLVATGFSSYSSNYRVGRDLVSGRPVTAQSEGFVALPSLLRSLGSSKTRYPLLMTVKRVVVDKKNAKKEFERFVRG</sequence>
<evidence type="ECO:0000256" key="2">
    <source>
        <dbReference type="ARBA" id="ARBA00022516"/>
    </source>
</evidence>
<keyword evidence="4" id="KW-0443">Lipid metabolism</keyword>
<dbReference type="PANTHER" id="PTHR11728:SF1">
    <property type="entry name" value="GLYCEROL-3-PHOSPHATE DEHYDROGENASE [NAD(+)] 2, CHLOROPLASTIC"/>
    <property type="match status" value="1"/>
</dbReference>
<evidence type="ECO:0000259" key="9">
    <source>
        <dbReference type="Pfam" id="PF01210"/>
    </source>
</evidence>
<dbReference type="GO" id="GO:0051287">
    <property type="term" value="F:NAD binding"/>
    <property type="evidence" value="ECO:0007669"/>
    <property type="project" value="InterPro"/>
</dbReference>
<evidence type="ECO:0008006" key="13">
    <source>
        <dbReference type="Google" id="ProtNLM"/>
    </source>
</evidence>
<dbReference type="InterPro" id="IPR008927">
    <property type="entry name" value="6-PGluconate_DH-like_C_sf"/>
</dbReference>
<evidence type="ECO:0000256" key="7">
    <source>
        <dbReference type="PIRSR" id="PIRSR000114-1"/>
    </source>
</evidence>
<dbReference type="PANTHER" id="PTHR11728">
    <property type="entry name" value="GLYCEROL-3-PHOSPHATE DEHYDROGENASE"/>
    <property type="match status" value="1"/>
</dbReference>
<feature type="domain" description="Glycerol-3-phosphate dehydrogenase NAD-dependent C-terminal" evidence="10">
    <location>
        <begin position="158"/>
        <end position="290"/>
    </location>
</feature>
<dbReference type="Gene3D" id="1.10.1040.10">
    <property type="entry name" value="N-(1-d-carboxylethyl)-l-norvaline Dehydrogenase, domain 2"/>
    <property type="match status" value="1"/>
</dbReference>
<dbReference type="GO" id="GO:0046168">
    <property type="term" value="P:glycerol-3-phosphate catabolic process"/>
    <property type="evidence" value="ECO:0007669"/>
    <property type="project" value="InterPro"/>
</dbReference>
<dbReference type="GO" id="GO:0005975">
    <property type="term" value="P:carbohydrate metabolic process"/>
    <property type="evidence" value="ECO:0007669"/>
    <property type="project" value="InterPro"/>
</dbReference>
<dbReference type="PROSITE" id="PS00957">
    <property type="entry name" value="NAD_G3PDH"/>
    <property type="match status" value="1"/>
</dbReference>
<keyword evidence="2" id="KW-0444">Lipid biosynthesis</keyword>
<evidence type="ECO:0000256" key="4">
    <source>
        <dbReference type="ARBA" id="ARBA00023098"/>
    </source>
</evidence>
<dbReference type="SUPFAM" id="SSF51735">
    <property type="entry name" value="NAD(P)-binding Rossmann-fold domains"/>
    <property type="match status" value="1"/>
</dbReference>
<proteinExistence type="inferred from homology"/>
<dbReference type="PIRSF" id="PIRSF000114">
    <property type="entry name" value="Glycerol-3-P_dh"/>
    <property type="match status" value="1"/>
</dbReference>
<comment type="caution">
    <text evidence="11">The sequence shown here is derived from an EMBL/GenBank/DDBJ whole genome shotgun (WGS) entry which is preliminary data.</text>
</comment>
<name>A0A1F7UJB2_9BACT</name>
<evidence type="ECO:0000256" key="3">
    <source>
        <dbReference type="ARBA" id="ARBA00023002"/>
    </source>
</evidence>
<dbReference type="InterPro" id="IPR006168">
    <property type="entry name" value="G3P_DH_NAD-dep"/>
</dbReference>
<dbReference type="InterPro" id="IPR013328">
    <property type="entry name" value="6PGD_dom2"/>
</dbReference>
<keyword evidence="6" id="KW-1208">Phospholipid metabolism</keyword>
<dbReference type="InterPro" id="IPR006109">
    <property type="entry name" value="G3P_DH_NAD-dep_C"/>
</dbReference>
<dbReference type="InterPro" id="IPR011128">
    <property type="entry name" value="G3P_DH_NAD-dep_N"/>
</dbReference>
<dbReference type="Pfam" id="PF07479">
    <property type="entry name" value="NAD_Gly3P_dh_C"/>
    <property type="match status" value="1"/>
</dbReference>
<dbReference type="Proteomes" id="UP000176603">
    <property type="component" value="Unassembled WGS sequence"/>
</dbReference>
<keyword evidence="8" id="KW-0520">NAD</keyword>
<keyword evidence="3" id="KW-0560">Oxidoreductase</keyword>
<dbReference type="GO" id="GO:0016616">
    <property type="term" value="F:oxidoreductase activity, acting on the CH-OH group of donors, NAD or NADP as acceptor"/>
    <property type="evidence" value="ECO:0007669"/>
    <property type="project" value="InterPro"/>
</dbReference>
<keyword evidence="5" id="KW-0594">Phospholipid biosynthesis</keyword>
<protein>
    <recommendedName>
        <fullName evidence="13">Glycerol-3-phosphate dehydrogenase</fullName>
    </recommendedName>
</protein>
<feature type="binding site" evidence="8">
    <location>
        <position position="118"/>
    </location>
    <ligand>
        <name>NAD(+)</name>
        <dbReference type="ChEBI" id="CHEBI:57540"/>
    </ligand>
</feature>
<evidence type="ECO:0000256" key="5">
    <source>
        <dbReference type="ARBA" id="ARBA00023209"/>
    </source>
</evidence>
<accession>A0A1F7UJB2</accession>
<dbReference type="InterPro" id="IPR036291">
    <property type="entry name" value="NAD(P)-bd_dom_sf"/>
</dbReference>
<evidence type="ECO:0000313" key="12">
    <source>
        <dbReference type="Proteomes" id="UP000176603"/>
    </source>
</evidence>
<dbReference type="GO" id="GO:0005829">
    <property type="term" value="C:cytosol"/>
    <property type="evidence" value="ECO:0007669"/>
    <property type="project" value="TreeGrafter"/>
</dbReference>
<evidence type="ECO:0000256" key="8">
    <source>
        <dbReference type="PIRSR" id="PIRSR000114-3"/>
    </source>
</evidence>
<evidence type="ECO:0000256" key="1">
    <source>
        <dbReference type="ARBA" id="ARBA00011009"/>
    </source>
</evidence>
<reference evidence="11 12" key="1">
    <citation type="journal article" date="2016" name="Nat. Commun.">
        <title>Thousands of microbial genomes shed light on interconnected biogeochemical processes in an aquifer system.</title>
        <authorList>
            <person name="Anantharaman K."/>
            <person name="Brown C.T."/>
            <person name="Hug L.A."/>
            <person name="Sharon I."/>
            <person name="Castelle C.J."/>
            <person name="Probst A.J."/>
            <person name="Thomas B.C."/>
            <person name="Singh A."/>
            <person name="Wilkins M.J."/>
            <person name="Karaoz U."/>
            <person name="Brodie E.L."/>
            <person name="Williams K.H."/>
            <person name="Hubbard S.S."/>
            <person name="Banfield J.F."/>
        </authorList>
    </citation>
    <scope>NUCLEOTIDE SEQUENCE [LARGE SCALE GENOMIC DNA]</scope>
</reference>
<dbReference type="GO" id="GO:0008654">
    <property type="term" value="P:phospholipid biosynthetic process"/>
    <property type="evidence" value="ECO:0007669"/>
    <property type="project" value="UniProtKB-KW"/>
</dbReference>
<evidence type="ECO:0000313" key="11">
    <source>
        <dbReference type="EMBL" id="OGL78371.1"/>
    </source>
</evidence>
<dbReference type="Gene3D" id="3.40.50.720">
    <property type="entry name" value="NAD(P)-binding Rossmann-like Domain"/>
    <property type="match status" value="1"/>
</dbReference>
<comment type="similarity">
    <text evidence="1">Belongs to the NAD-dependent glycerol-3-phosphate dehydrogenase family.</text>
</comment>
<gene>
    <name evidence="11" type="ORF">A3E39_02620</name>
</gene>
<feature type="active site" description="Proton acceptor" evidence="7">
    <location>
        <position position="169"/>
    </location>
</feature>
<organism evidence="11 12">
    <name type="scientific">Candidatus Uhrbacteria bacterium RIFCSPHIGHO2_12_FULL_60_25</name>
    <dbReference type="NCBI Taxonomy" id="1802399"/>
    <lineage>
        <taxon>Bacteria</taxon>
        <taxon>Candidatus Uhriibacteriota</taxon>
    </lineage>
</organism>
<dbReference type="STRING" id="1802399.A3E39_02620"/>
<dbReference type="SUPFAM" id="SSF48179">
    <property type="entry name" value="6-phosphogluconate dehydrogenase C-terminal domain-like"/>
    <property type="match status" value="1"/>
</dbReference>
<evidence type="ECO:0000256" key="6">
    <source>
        <dbReference type="ARBA" id="ARBA00023264"/>
    </source>
</evidence>
<dbReference type="Pfam" id="PF01210">
    <property type="entry name" value="NAD_Gly3P_dh_N"/>
    <property type="match status" value="1"/>
</dbReference>
<feature type="domain" description="Glycerol-3-phosphate dehydrogenase NAD-dependent N-terminal" evidence="9">
    <location>
        <begin position="40"/>
        <end position="136"/>
    </location>
</feature>